<keyword evidence="2" id="KW-1185">Reference proteome</keyword>
<dbReference type="GO" id="GO:0016857">
    <property type="term" value="F:racemase and epimerase activity, acting on carbohydrates and derivatives"/>
    <property type="evidence" value="ECO:0007669"/>
    <property type="project" value="InterPro"/>
</dbReference>
<name>A0A084G645_PSEDA</name>
<dbReference type="VEuPathDB" id="FungiDB:SAPIO_CDS5224"/>
<gene>
    <name evidence="1" type="ORF">SAPIO_CDS5224</name>
</gene>
<evidence type="ECO:0008006" key="3">
    <source>
        <dbReference type="Google" id="ProtNLM"/>
    </source>
</evidence>
<dbReference type="SUPFAM" id="SSF54909">
    <property type="entry name" value="Dimeric alpha+beta barrel"/>
    <property type="match status" value="1"/>
</dbReference>
<evidence type="ECO:0000313" key="2">
    <source>
        <dbReference type="Proteomes" id="UP000028545"/>
    </source>
</evidence>
<protein>
    <recommendedName>
        <fullName evidence="3">DUF718 domain protein</fullName>
    </recommendedName>
</protein>
<dbReference type="AlphaFoldDB" id="A0A084G645"/>
<dbReference type="PANTHER" id="PTHR34389">
    <property type="entry name" value="L-RHAMNOSE MUTAROTASE"/>
    <property type="match status" value="1"/>
</dbReference>
<dbReference type="Pfam" id="PF05336">
    <property type="entry name" value="rhaM"/>
    <property type="match status" value="1"/>
</dbReference>
<sequence>MWTKPATEPTEPKLQRRKNPGRRIAQIVKLKPEFVDKYKEVHVRVWPEVLKQIKDCRIEDYSIFHDEGTGILFATFKYVGYDYEGDMERMRENPKVQEWWAMTDSFQESLVPGATSSESGSPSWWKPMEEVFHVD</sequence>
<accession>A0A084G645</accession>
<dbReference type="Gene3D" id="3.30.70.100">
    <property type="match status" value="1"/>
</dbReference>
<dbReference type="RefSeq" id="XP_016642606.1">
    <property type="nucleotide sequence ID" value="XM_016787591.1"/>
</dbReference>
<comment type="caution">
    <text evidence="1">The sequence shown here is derived from an EMBL/GenBank/DDBJ whole genome shotgun (WGS) entry which is preliminary data.</text>
</comment>
<dbReference type="OMA" id="HAKVWPE"/>
<dbReference type="InterPro" id="IPR011008">
    <property type="entry name" value="Dimeric_a/b-barrel"/>
</dbReference>
<evidence type="ECO:0000313" key="1">
    <source>
        <dbReference type="EMBL" id="KEZ42807.1"/>
    </source>
</evidence>
<proteinExistence type="predicted"/>
<dbReference type="EMBL" id="JOWA01000098">
    <property type="protein sequence ID" value="KEZ42807.1"/>
    <property type="molecule type" value="Genomic_DNA"/>
</dbReference>
<organism evidence="1 2">
    <name type="scientific">Pseudallescheria apiosperma</name>
    <name type="common">Scedosporium apiospermum</name>
    <dbReference type="NCBI Taxonomy" id="563466"/>
    <lineage>
        <taxon>Eukaryota</taxon>
        <taxon>Fungi</taxon>
        <taxon>Dikarya</taxon>
        <taxon>Ascomycota</taxon>
        <taxon>Pezizomycotina</taxon>
        <taxon>Sordariomycetes</taxon>
        <taxon>Hypocreomycetidae</taxon>
        <taxon>Microascales</taxon>
        <taxon>Microascaceae</taxon>
        <taxon>Scedosporium</taxon>
    </lineage>
</organism>
<dbReference type="OrthoDB" id="9981546at2759"/>
<dbReference type="HOGENOM" id="CLU_100689_1_0_1"/>
<dbReference type="Proteomes" id="UP000028545">
    <property type="component" value="Unassembled WGS sequence"/>
</dbReference>
<dbReference type="InterPro" id="IPR008000">
    <property type="entry name" value="Rham/fucose_mutarotase"/>
</dbReference>
<dbReference type="PANTHER" id="PTHR34389:SF2">
    <property type="entry name" value="L-RHAMNOSE MUTAROTASE"/>
    <property type="match status" value="1"/>
</dbReference>
<dbReference type="GeneID" id="27724296"/>
<reference evidence="1 2" key="1">
    <citation type="journal article" date="2014" name="Genome Announc.">
        <title>Draft genome sequence of the pathogenic fungus Scedosporium apiospermum.</title>
        <authorList>
            <person name="Vandeputte P."/>
            <person name="Ghamrawi S."/>
            <person name="Rechenmann M."/>
            <person name="Iltis A."/>
            <person name="Giraud S."/>
            <person name="Fleury M."/>
            <person name="Thornton C."/>
            <person name="Delhaes L."/>
            <person name="Meyer W."/>
            <person name="Papon N."/>
            <person name="Bouchara J.P."/>
        </authorList>
    </citation>
    <scope>NUCLEOTIDE SEQUENCE [LARGE SCALE GENOMIC DNA]</scope>
    <source>
        <strain evidence="1 2">IHEM 14462</strain>
    </source>
</reference>
<dbReference type="KEGG" id="sapo:SAPIO_CDS5224"/>